<keyword evidence="2" id="KW-1185">Reference proteome</keyword>
<protein>
    <submittedName>
        <fullName evidence="1">Uncharacterized protein</fullName>
    </submittedName>
</protein>
<sequence>MHASSFYEQEEWDLERILARGQRFRPIPRVSVTDEGQSGELTEALEKYRALGIPLVIEDLHMLTSWPSELFSAAWFQENSQQALDVWEVNERKDIRMSIGDFFEYCRSPRLSGSGYPTYYAKDAQCPQEWRHWLLNSGLIPAELIPLGTDDLLKHLPLNARPETLMCYLGIGGTFTPCHKDLCGSSGHNLMVYTENSGSAFWFMTKGEDAPAVAKYFRADLGQMIDWENHAITIDELSAAPFDVFICEQKLGDFVLVPPRSCHQVVNHGGLTIKLSWSRVTLKGAEIAFYHELPLYRRVCRTETYRIKSLIHHAVRLTTNQCESALSGQPGQVL</sequence>
<gene>
    <name evidence="1" type="ORF">K488DRAFT_56501</name>
</gene>
<proteinExistence type="predicted"/>
<name>A0ACB8QC70_9AGAM</name>
<comment type="caution">
    <text evidence="1">The sequence shown here is derived from an EMBL/GenBank/DDBJ whole genome shotgun (WGS) entry which is preliminary data.</text>
</comment>
<dbReference type="EMBL" id="MU273680">
    <property type="protein sequence ID" value="KAI0029383.1"/>
    <property type="molecule type" value="Genomic_DNA"/>
</dbReference>
<accession>A0ACB8QC70</accession>
<organism evidence="1 2">
    <name type="scientific">Vararia minispora EC-137</name>
    <dbReference type="NCBI Taxonomy" id="1314806"/>
    <lineage>
        <taxon>Eukaryota</taxon>
        <taxon>Fungi</taxon>
        <taxon>Dikarya</taxon>
        <taxon>Basidiomycota</taxon>
        <taxon>Agaricomycotina</taxon>
        <taxon>Agaricomycetes</taxon>
        <taxon>Russulales</taxon>
        <taxon>Lachnocladiaceae</taxon>
        <taxon>Vararia</taxon>
    </lineage>
</organism>
<reference evidence="1" key="2">
    <citation type="journal article" date="2022" name="New Phytol.">
        <title>Evolutionary transition to the ectomycorrhizal habit in the genomes of a hyperdiverse lineage of mushroom-forming fungi.</title>
        <authorList>
            <person name="Looney B."/>
            <person name="Miyauchi S."/>
            <person name="Morin E."/>
            <person name="Drula E."/>
            <person name="Courty P.E."/>
            <person name="Kohler A."/>
            <person name="Kuo A."/>
            <person name="LaButti K."/>
            <person name="Pangilinan J."/>
            <person name="Lipzen A."/>
            <person name="Riley R."/>
            <person name="Andreopoulos W."/>
            <person name="He G."/>
            <person name="Johnson J."/>
            <person name="Nolan M."/>
            <person name="Tritt A."/>
            <person name="Barry K.W."/>
            <person name="Grigoriev I.V."/>
            <person name="Nagy L.G."/>
            <person name="Hibbett D."/>
            <person name="Henrissat B."/>
            <person name="Matheny P.B."/>
            <person name="Labbe J."/>
            <person name="Martin F.M."/>
        </authorList>
    </citation>
    <scope>NUCLEOTIDE SEQUENCE</scope>
    <source>
        <strain evidence="1">EC-137</strain>
    </source>
</reference>
<evidence type="ECO:0000313" key="2">
    <source>
        <dbReference type="Proteomes" id="UP000814128"/>
    </source>
</evidence>
<reference evidence="1" key="1">
    <citation type="submission" date="2021-02" db="EMBL/GenBank/DDBJ databases">
        <authorList>
            <consortium name="DOE Joint Genome Institute"/>
            <person name="Ahrendt S."/>
            <person name="Looney B.P."/>
            <person name="Miyauchi S."/>
            <person name="Morin E."/>
            <person name="Drula E."/>
            <person name="Courty P.E."/>
            <person name="Chicoki N."/>
            <person name="Fauchery L."/>
            <person name="Kohler A."/>
            <person name="Kuo A."/>
            <person name="Labutti K."/>
            <person name="Pangilinan J."/>
            <person name="Lipzen A."/>
            <person name="Riley R."/>
            <person name="Andreopoulos W."/>
            <person name="He G."/>
            <person name="Johnson J."/>
            <person name="Barry K.W."/>
            <person name="Grigoriev I.V."/>
            <person name="Nagy L."/>
            <person name="Hibbett D."/>
            <person name="Henrissat B."/>
            <person name="Matheny P.B."/>
            <person name="Labbe J."/>
            <person name="Martin F."/>
        </authorList>
    </citation>
    <scope>NUCLEOTIDE SEQUENCE</scope>
    <source>
        <strain evidence="1">EC-137</strain>
    </source>
</reference>
<dbReference type="Proteomes" id="UP000814128">
    <property type="component" value="Unassembled WGS sequence"/>
</dbReference>
<evidence type="ECO:0000313" key="1">
    <source>
        <dbReference type="EMBL" id="KAI0029383.1"/>
    </source>
</evidence>